<dbReference type="SMART" id="SM00409">
    <property type="entry name" value="IG"/>
    <property type="match status" value="2"/>
</dbReference>
<dbReference type="PROSITE" id="PS50835">
    <property type="entry name" value="IG_LIKE"/>
    <property type="match status" value="2"/>
</dbReference>
<keyword evidence="13" id="KW-1185">Reference proteome</keyword>
<feature type="transmembrane region" description="Helical" evidence="10">
    <location>
        <begin position="219"/>
        <end position="240"/>
    </location>
</feature>
<evidence type="ECO:0000256" key="9">
    <source>
        <dbReference type="ARBA" id="ARBA00023319"/>
    </source>
</evidence>
<evidence type="ECO:0000256" key="7">
    <source>
        <dbReference type="ARBA" id="ARBA00023136"/>
    </source>
</evidence>
<reference evidence="12" key="1">
    <citation type="submission" date="2023-03" db="EMBL/GenBank/DDBJ databases">
        <title>Electrophorus voltai genome.</title>
        <authorList>
            <person name="Bian C."/>
        </authorList>
    </citation>
    <scope>NUCLEOTIDE SEQUENCE</scope>
    <source>
        <strain evidence="12">CB-2022</strain>
        <tissue evidence="12">Muscle</tissue>
    </source>
</reference>
<evidence type="ECO:0000256" key="3">
    <source>
        <dbReference type="ARBA" id="ARBA00022692"/>
    </source>
</evidence>
<keyword evidence="6 10" id="KW-1133">Transmembrane helix</keyword>
<evidence type="ECO:0000313" key="12">
    <source>
        <dbReference type="EMBL" id="KAK1788035.1"/>
    </source>
</evidence>
<sequence>MVTSPQKVVNLSIYDTAELRCNFSTNEPTQQLTVAWTFYPKTSPTPEQVGPPEQVYYYQSGAEVIGQRFKDRLKVLYSPLNTTMNASISISDMRIVDAGTYMCEVHNLPDISGIATATVIVHVFEKPSYPFCAVHGDVATGHLVTLTCHSKKGNPPPMYTWTRTDKGTTGNMLISADETGVLSFRNISQFQFGKYQCNASNTVGFSTCTTTLNSEMHEATIVGAVIGALLAAVFVALLAWSISHHLKKRKHEATKSNAE</sequence>
<dbReference type="GO" id="GO:0030277">
    <property type="term" value="P:maintenance of gastrointestinal epithelium"/>
    <property type="evidence" value="ECO:0007669"/>
    <property type="project" value="InterPro"/>
</dbReference>
<dbReference type="InterPro" id="IPR013783">
    <property type="entry name" value="Ig-like_fold"/>
</dbReference>
<dbReference type="Pfam" id="PF07686">
    <property type="entry name" value="V-set"/>
    <property type="match status" value="1"/>
</dbReference>
<evidence type="ECO:0000259" key="11">
    <source>
        <dbReference type="PROSITE" id="PS50835"/>
    </source>
</evidence>
<dbReference type="AlphaFoldDB" id="A0AAD8YVU3"/>
<dbReference type="InterPro" id="IPR036179">
    <property type="entry name" value="Ig-like_dom_sf"/>
</dbReference>
<organism evidence="12 13">
    <name type="scientific">Electrophorus voltai</name>
    <dbReference type="NCBI Taxonomy" id="2609070"/>
    <lineage>
        <taxon>Eukaryota</taxon>
        <taxon>Metazoa</taxon>
        <taxon>Chordata</taxon>
        <taxon>Craniata</taxon>
        <taxon>Vertebrata</taxon>
        <taxon>Euteleostomi</taxon>
        <taxon>Actinopterygii</taxon>
        <taxon>Neopterygii</taxon>
        <taxon>Teleostei</taxon>
        <taxon>Ostariophysi</taxon>
        <taxon>Gymnotiformes</taxon>
        <taxon>Gymnotoidei</taxon>
        <taxon>Gymnotidae</taxon>
        <taxon>Electrophorus</taxon>
    </lineage>
</organism>
<dbReference type="InterPro" id="IPR029861">
    <property type="entry name" value="VSIG1"/>
</dbReference>
<evidence type="ECO:0000256" key="2">
    <source>
        <dbReference type="ARBA" id="ARBA00017514"/>
    </source>
</evidence>
<evidence type="ECO:0000256" key="6">
    <source>
        <dbReference type="ARBA" id="ARBA00022989"/>
    </source>
</evidence>
<dbReference type="InterPro" id="IPR013106">
    <property type="entry name" value="Ig_V-set"/>
</dbReference>
<dbReference type="EMBL" id="JAROKS010000023">
    <property type="protein sequence ID" value="KAK1788035.1"/>
    <property type="molecule type" value="Genomic_DNA"/>
</dbReference>
<keyword evidence="4" id="KW-0732">Signal</keyword>
<evidence type="ECO:0000256" key="5">
    <source>
        <dbReference type="ARBA" id="ARBA00022737"/>
    </source>
</evidence>
<proteinExistence type="predicted"/>
<dbReference type="PANTHER" id="PTHR44974:SF1">
    <property type="entry name" value="V-SET AND IMMUNOGLOBULIN DOMAIN-CONTAINING PROTEIN 1"/>
    <property type="match status" value="1"/>
</dbReference>
<keyword evidence="8" id="KW-1015">Disulfide bond</keyword>
<keyword evidence="9" id="KW-0393">Immunoglobulin domain</keyword>
<feature type="domain" description="Ig-like" evidence="11">
    <location>
        <begin position="127"/>
        <end position="213"/>
    </location>
</feature>
<feature type="domain" description="Ig-like" evidence="11">
    <location>
        <begin position="1"/>
        <end position="121"/>
    </location>
</feature>
<evidence type="ECO:0000256" key="1">
    <source>
        <dbReference type="ARBA" id="ARBA00004479"/>
    </source>
</evidence>
<dbReference type="SUPFAM" id="SSF48726">
    <property type="entry name" value="Immunoglobulin"/>
    <property type="match status" value="2"/>
</dbReference>
<evidence type="ECO:0000256" key="4">
    <source>
        <dbReference type="ARBA" id="ARBA00022729"/>
    </source>
</evidence>
<comment type="subcellular location">
    <subcellularLocation>
        <location evidence="1">Membrane</location>
        <topology evidence="1">Single-pass type I membrane protein</topology>
    </subcellularLocation>
</comment>
<dbReference type="SMART" id="SM00408">
    <property type="entry name" value="IGc2"/>
    <property type="match status" value="2"/>
</dbReference>
<keyword evidence="7 10" id="KW-0472">Membrane</keyword>
<dbReference type="InterPro" id="IPR003598">
    <property type="entry name" value="Ig_sub2"/>
</dbReference>
<evidence type="ECO:0000256" key="8">
    <source>
        <dbReference type="ARBA" id="ARBA00023157"/>
    </source>
</evidence>
<keyword evidence="5" id="KW-0677">Repeat</keyword>
<dbReference type="PANTHER" id="PTHR44974">
    <property type="entry name" value="V-SET AND IMMUNOGLOBULIN DOMAIN-CONTAINING PROTEIN 1"/>
    <property type="match status" value="1"/>
</dbReference>
<gene>
    <name evidence="12" type="ORF">P4O66_016510</name>
</gene>
<protein>
    <recommendedName>
        <fullName evidence="2">V-set and immunoglobulin domain-containing protein 1</fullName>
    </recommendedName>
</protein>
<dbReference type="Gene3D" id="2.60.40.10">
    <property type="entry name" value="Immunoglobulins"/>
    <property type="match status" value="2"/>
</dbReference>
<dbReference type="Pfam" id="PF13927">
    <property type="entry name" value="Ig_3"/>
    <property type="match status" value="1"/>
</dbReference>
<dbReference type="InterPro" id="IPR003599">
    <property type="entry name" value="Ig_sub"/>
</dbReference>
<dbReference type="InterPro" id="IPR007110">
    <property type="entry name" value="Ig-like_dom"/>
</dbReference>
<evidence type="ECO:0000256" key="10">
    <source>
        <dbReference type="SAM" id="Phobius"/>
    </source>
</evidence>
<accession>A0AAD8YVU3</accession>
<comment type="caution">
    <text evidence="12">The sequence shown here is derived from an EMBL/GenBank/DDBJ whole genome shotgun (WGS) entry which is preliminary data.</text>
</comment>
<name>A0AAD8YVU3_9TELE</name>
<keyword evidence="3 10" id="KW-0812">Transmembrane</keyword>
<dbReference type="Proteomes" id="UP001239994">
    <property type="component" value="Unassembled WGS sequence"/>
</dbReference>
<dbReference type="GO" id="GO:0005886">
    <property type="term" value="C:plasma membrane"/>
    <property type="evidence" value="ECO:0007669"/>
    <property type="project" value="InterPro"/>
</dbReference>
<dbReference type="GO" id="GO:0003382">
    <property type="term" value="P:epithelial cell morphogenesis"/>
    <property type="evidence" value="ECO:0007669"/>
    <property type="project" value="InterPro"/>
</dbReference>
<evidence type="ECO:0000313" key="13">
    <source>
        <dbReference type="Proteomes" id="UP001239994"/>
    </source>
</evidence>